<evidence type="ECO:0000313" key="3">
    <source>
        <dbReference type="Proteomes" id="UP000664601"/>
    </source>
</evidence>
<dbReference type="Pfam" id="PF21846">
    <property type="entry name" value="DUF6905"/>
    <property type="match status" value="1"/>
</dbReference>
<name>A0ABS3LB22_9ENTE</name>
<keyword evidence="1" id="KW-0472">Membrane</keyword>
<reference evidence="2 3" key="1">
    <citation type="submission" date="2021-03" db="EMBL/GenBank/DDBJ databases">
        <title>Enterococcal diversity collection.</title>
        <authorList>
            <person name="Gilmore M.S."/>
            <person name="Schwartzman J."/>
            <person name="Van Tyne D."/>
            <person name="Martin M."/>
            <person name="Earl A.M."/>
            <person name="Manson A.L."/>
            <person name="Straub T."/>
            <person name="Salamzade R."/>
            <person name="Saavedra J."/>
            <person name="Lebreton F."/>
            <person name="Prichula J."/>
            <person name="Schaufler K."/>
            <person name="Gaca A."/>
            <person name="Sgardioli B."/>
            <person name="Wagenaar J."/>
            <person name="Strong T."/>
        </authorList>
    </citation>
    <scope>NUCLEOTIDE SEQUENCE [LARGE SCALE GENOMIC DNA]</scope>
    <source>
        <strain evidence="2 3">669A</strain>
    </source>
</reference>
<evidence type="ECO:0000313" key="2">
    <source>
        <dbReference type="EMBL" id="MBO1306838.1"/>
    </source>
</evidence>
<comment type="caution">
    <text evidence="2">The sequence shown here is derived from an EMBL/GenBank/DDBJ whole genome shotgun (WGS) entry which is preliminary data.</text>
</comment>
<keyword evidence="1" id="KW-0812">Transmembrane</keyword>
<keyword evidence="3" id="KW-1185">Reference proteome</keyword>
<dbReference type="Proteomes" id="UP000664601">
    <property type="component" value="Unassembled WGS sequence"/>
</dbReference>
<sequence length="144" mass="15135">MLKFCRAVIGYGIVGILTMGVWGSLVAAYGLAGGFFAAVIFIGPCWFLLHFLGLVHSDTKSMFVDLGFGVGFAGLFRDFFMVGSDAAIASLPTLAVVLVGGIIGGAVAVLIERDMAKDASSLIEEADEIRIEPTIAETLNQGEE</sequence>
<protein>
    <submittedName>
        <fullName evidence="2">Uncharacterized protein</fullName>
    </submittedName>
</protein>
<feature type="transmembrane region" description="Helical" evidence="1">
    <location>
        <begin position="35"/>
        <end position="55"/>
    </location>
</feature>
<feature type="transmembrane region" description="Helical" evidence="1">
    <location>
        <begin position="62"/>
        <end position="80"/>
    </location>
</feature>
<organism evidence="2 3">
    <name type="scientific">Candidatus Enterococcus moelleringii</name>
    <dbReference type="NCBI Taxonomy" id="2815325"/>
    <lineage>
        <taxon>Bacteria</taxon>
        <taxon>Bacillati</taxon>
        <taxon>Bacillota</taxon>
        <taxon>Bacilli</taxon>
        <taxon>Lactobacillales</taxon>
        <taxon>Enterococcaceae</taxon>
        <taxon>Enterococcus</taxon>
    </lineage>
</organism>
<accession>A0ABS3LB22</accession>
<proteinExistence type="predicted"/>
<feature type="transmembrane region" description="Helical" evidence="1">
    <location>
        <begin position="86"/>
        <end position="111"/>
    </location>
</feature>
<dbReference type="RefSeq" id="WP_207673760.1">
    <property type="nucleotide sequence ID" value="NZ_JAFREM010000018.1"/>
</dbReference>
<dbReference type="InterPro" id="IPR054200">
    <property type="entry name" value="DUF6905"/>
</dbReference>
<feature type="transmembrane region" description="Helical" evidence="1">
    <location>
        <begin position="7"/>
        <end position="29"/>
    </location>
</feature>
<keyword evidence="1" id="KW-1133">Transmembrane helix</keyword>
<gene>
    <name evidence="2" type="ORF">JZO70_11735</name>
</gene>
<evidence type="ECO:0000256" key="1">
    <source>
        <dbReference type="SAM" id="Phobius"/>
    </source>
</evidence>
<dbReference type="EMBL" id="JAFREM010000018">
    <property type="protein sequence ID" value="MBO1306838.1"/>
    <property type="molecule type" value="Genomic_DNA"/>
</dbReference>